<dbReference type="Proteomes" id="UP000198748">
    <property type="component" value="Unassembled WGS sequence"/>
</dbReference>
<dbReference type="Pfam" id="PF22028">
    <property type="entry name" value="DUF6934"/>
    <property type="match status" value="1"/>
</dbReference>
<dbReference type="EMBL" id="FNAN01000015">
    <property type="protein sequence ID" value="SDG11032.1"/>
    <property type="molecule type" value="Genomic_DNA"/>
</dbReference>
<dbReference type="InterPro" id="IPR053865">
    <property type="entry name" value="DUF6934"/>
</dbReference>
<dbReference type="RefSeq" id="WP_090155272.1">
    <property type="nucleotide sequence ID" value="NZ_FNAN01000015.1"/>
</dbReference>
<gene>
    <name evidence="1" type="ORF">SAMN04487996_11575</name>
</gene>
<proteinExistence type="predicted"/>
<accession>A0A1G7RJV7</accession>
<dbReference type="STRING" id="659014.SAMN04487996_11575"/>
<sequence length="147" mass="16856">MKQFEAYLTTSNEENTRFQFQSEGKRGVFEKVVFFTPLTIDTYNLALLDYNTETGGYDDLSVTDNGDMPEILVTVITTIHQFLGSKPGKKIYFEGSTPARTRLYQIAISKIYDPTQSDLIISGLLEGEWVIFERNTRFEGFLIEKKL</sequence>
<protein>
    <submittedName>
        <fullName evidence="1">Uncharacterized protein</fullName>
    </submittedName>
</protein>
<dbReference type="AlphaFoldDB" id="A0A1G7RJV7"/>
<reference evidence="2" key="1">
    <citation type="submission" date="2016-10" db="EMBL/GenBank/DDBJ databases">
        <authorList>
            <person name="Varghese N."/>
            <person name="Submissions S."/>
        </authorList>
    </citation>
    <scope>NUCLEOTIDE SEQUENCE [LARGE SCALE GENOMIC DNA]</scope>
    <source>
        <strain evidence="2">DSM 25329</strain>
    </source>
</reference>
<organism evidence="1 2">
    <name type="scientific">Dyadobacter soli</name>
    <dbReference type="NCBI Taxonomy" id="659014"/>
    <lineage>
        <taxon>Bacteria</taxon>
        <taxon>Pseudomonadati</taxon>
        <taxon>Bacteroidota</taxon>
        <taxon>Cytophagia</taxon>
        <taxon>Cytophagales</taxon>
        <taxon>Spirosomataceae</taxon>
        <taxon>Dyadobacter</taxon>
    </lineage>
</organism>
<evidence type="ECO:0000313" key="2">
    <source>
        <dbReference type="Proteomes" id="UP000198748"/>
    </source>
</evidence>
<dbReference type="OrthoDB" id="1343312at2"/>
<evidence type="ECO:0000313" key="1">
    <source>
        <dbReference type="EMBL" id="SDG11032.1"/>
    </source>
</evidence>
<keyword evidence="2" id="KW-1185">Reference proteome</keyword>
<name>A0A1G7RJV7_9BACT</name>